<dbReference type="SMART" id="SM01286">
    <property type="entry name" value="SPT16"/>
    <property type="match status" value="1"/>
</dbReference>
<dbReference type="SMART" id="SM01287">
    <property type="entry name" value="Rtt106"/>
    <property type="match status" value="1"/>
</dbReference>
<dbReference type="Gene3D" id="3.90.230.10">
    <property type="entry name" value="Creatinase/methionine aminopeptidase superfamily"/>
    <property type="match status" value="1"/>
</dbReference>
<accession>A0A2A9P8W1</accession>
<feature type="compositionally biased region" description="Basic and acidic residues" evidence="12">
    <location>
        <begin position="1006"/>
        <end position="1019"/>
    </location>
</feature>
<feature type="compositionally biased region" description="Basic and acidic residues" evidence="12">
    <location>
        <begin position="476"/>
        <end position="506"/>
    </location>
</feature>
<feature type="compositionally biased region" description="Acidic residues" evidence="12">
    <location>
        <begin position="985"/>
        <end position="1005"/>
    </location>
</feature>
<dbReference type="GO" id="GO:0035101">
    <property type="term" value="C:FACT complex"/>
    <property type="evidence" value="ECO:0007669"/>
    <property type="project" value="UniProtKB-UniRule"/>
</dbReference>
<evidence type="ECO:0000256" key="11">
    <source>
        <dbReference type="RuleBase" id="RU367052"/>
    </source>
</evidence>
<dbReference type="InterPro" id="IPR000994">
    <property type="entry name" value="Pept_M24"/>
</dbReference>
<dbReference type="GO" id="GO:0006260">
    <property type="term" value="P:DNA replication"/>
    <property type="evidence" value="ECO:0007669"/>
    <property type="project" value="UniProtKB-KW"/>
</dbReference>
<evidence type="ECO:0000256" key="8">
    <source>
        <dbReference type="ARBA" id="ARBA00023204"/>
    </source>
</evidence>
<dbReference type="OrthoDB" id="10251642at2759"/>
<dbReference type="EMBL" id="LAZP02000380">
    <property type="protein sequence ID" value="PFH57654.1"/>
    <property type="molecule type" value="Genomic_DNA"/>
</dbReference>
<keyword evidence="5 11" id="KW-0805">Transcription regulation</keyword>
<dbReference type="InterPro" id="IPR036005">
    <property type="entry name" value="Creatinase/aminopeptidase-like"/>
</dbReference>
<proteinExistence type="inferred from homology"/>
<dbReference type="GO" id="GO:0006368">
    <property type="term" value="P:transcription elongation by RNA polymerase II"/>
    <property type="evidence" value="ECO:0007669"/>
    <property type="project" value="TreeGrafter"/>
</dbReference>
<dbReference type="GO" id="GO:0010468">
    <property type="term" value="P:regulation of gene expression"/>
    <property type="evidence" value="ECO:0007669"/>
    <property type="project" value="UniProtKB-ARBA"/>
</dbReference>
<feature type="compositionally biased region" description="Acidic residues" evidence="12">
    <location>
        <begin position="944"/>
        <end position="978"/>
    </location>
</feature>
<evidence type="ECO:0000256" key="10">
    <source>
        <dbReference type="ARBA" id="ARBA00025370"/>
    </source>
</evidence>
<evidence type="ECO:0000313" key="16">
    <source>
        <dbReference type="EMBL" id="PFH57654.1"/>
    </source>
</evidence>
<keyword evidence="4 11" id="KW-0227">DNA damage</keyword>
<keyword evidence="8 11" id="KW-0234">DNA repair</keyword>
<evidence type="ECO:0000259" key="14">
    <source>
        <dbReference type="SMART" id="SM01286"/>
    </source>
</evidence>
<dbReference type="InterPro" id="IPR033825">
    <property type="entry name" value="Spt16_M24"/>
</dbReference>
<dbReference type="GO" id="GO:0031491">
    <property type="term" value="F:nucleosome binding"/>
    <property type="evidence" value="ECO:0007669"/>
    <property type="project" value="TreeGrafter"/>
</dbReference>
<keyword evidence="2 11" id="KW-0158">Chromosome</keyword>
<dbReference type="FunFam" id="2.30.29.150:FF:000002">
    <property type="entry name" value="FACT complex subunit SPT16"/>
    <property type="match status" value="1"/>
</dbReference>
<feature type="region of interest" description="Disordered" evidence="12">
    <location>
        <begin position="442"/>
        <end position="506"/>
    </location>
</feature>
<comment type="similarity">
    <text evidence="1 11">Belongs to the peptidase M24 family. SPT16 subfamily.</text>
</comment>
<dbReference type="InterPro" id="IPR013953">
    <property type="entry name" value="FACT_SPT16_M"/>
</dbReference>
<dbReference type="Gene3D" id="2.30.29.150">
    <property type="match status" value="1"/>
</dbReference>
<organism evidence="16 17">
    <name type="scientific">Ophiocordyceps unilateralis</name>
    <name type="common">Zombie-ant fungus</name>
    <name type="synonym">Torrubia unilateralis</name>
    <dbReference type="NCBI Taxonomy" id="268505"/>
    <lineage>
        <taxon>Eukaryota</taxon>
        <taxon>Fungi</taxon>
        <taxon>Dikarya</taxon>
        <taxon>Ascomycota</taxon>
        <taxon>Pezizomycotina</taxon>
        <taxon>Sordariomycetes</taxon>
        <taxon>Hypocreomycetidae</taxon>
        <taxon>Hypocreales</taxon>
        <taxon>Ophiocordycipitaceae</taxon>
        <taxon>Ophiocordyceps</taxon>
    </lineage>
</organism>
<keyword evidence="9 11" id="KW-0539">Nucleus</keyword>
<dbReference type="GO" id="GO:0006281">
    <property type="term" value="P:DNA repair"/>
    <property type="evidence" value="ECO:0007669"/>
    <property type="project" value="UniProtKB-UniRule"/>
</dbReference>
<feature type="domain" description="FACT complex subunit SPT16 middle" evidence="14">
    <location>
        <begin position="547"/>
        <end position="697"/>
    </location>
</feature>
<dbReference type="FunFam" id="2.30.29.30:FF:000017">
    <property type="entry name" value="FACT complex subunit SPT16"/>
    <property type="match status" value="1"/>
</dbReference>
<protein>
    <recommendedName>
        <fullName evidence="11">FACT complex subunit</fullName>
    </recommendedName>
</protein>
<dbReference type="FunFam" id="2.30.29.210:FF:000001">
    <property type="entry name" value="FACT complex subunit spt16"/>
    <property type="match status" value="1"/>
</dbReference>
<evidence type="ECO:0000259" key="13">
    <source>
        <dbReference type="SMART" id="SM01285"/>
    </source>
</evidence>
<evidence type="ECO:0000256" key="5">
    <source>
        <dbReference type="ARBA" id="ARBA00023015"/>
    </source>
</evidence>
<dbReference type="CDD" id="cd01091">
    <property type="entry name" value="CDC68-like"/>
    <property type="match status" value="1"/>
</dbReference>
<evidence type="ECO:0000256" key="9">
    <source>
        <dbReference type="ARBA" id="ARBA00023242"/>
    </source>
</evidence>
<dbReference type="STRING" id="268505.A0A2A9P8W1"/>
<keyword evidence="17" id="KW-1185">Reference proteome</keyword>
<reference evidence="16 17" key="2">
    <citation type="journal article" date="2017" name="Sci. Rep.">
        <title>Ant-infecting Ophiocordyceps genomes reveal a high diversity of potential behavioral manipulation genes and a possible major role for enterotoxins.</title>
        <authorList>
            <person name="de Bekker C."/>
            <person name="Ohm R.A."/>
            <person name="Evans H.C."/>
            <person name="Brachmann A."/>
            <person name="Hughes D.P."/>
        </authorList>
    </citation>
    <scope>NUCLEOTIDE SEQUENCE [LARGE SCALE GENOMIC DNA]</scope>
    <source>
        <strain evidence="16 17">SC16a</strain>
    </source>
</reference>
<comment type="subunit">
    <text evidence="11">Component of the FACT complex.</text>
</comment>
<feature type="domain" description="Histone chaperone RTT106/FACT complex subunit SPT16-like middle" evidence="15">
    <location>
        <begin position="822"/>
        <end position="912"/>
    </location>
</feature>
<dbReference type="Pfam" id="PF08644">
    <property type="entry name" value="SPT16"/>
    <property type="match status" value="1"/>
</dbReference>
<evidence type="ECO:0000256" key="3">
    <source>
        <dbReference type="ARBA" id="ARBA00022705"/>
    </source>
</evidence>
<name>A0A2A9P8W1_OPHUN</name>
<dbReference type="InterPro" id="IPR048969">
    <property type="entry name" value="FACT_SPT16_C"/>
</dbReference>
<evidence type="ECO:0000313" key="17">
    <source>
        <dbReference type="Proteomes" id="UP000037136"/>
    </source>
</evidence>
<comment type="function">
    <text evidence="10 11">Component of the FACT complex, a general chromatin factor that acts to reorganize nucleosomes. The FACT complex is involved in multiple processes that require DNA as a template such as mRNA elongation, DNA replication and DNA repair. During transcription elongation the FACT complex acts as a histone chaperone that both destabilizes and restores nucleosomal structure. It facilitates the passage of RNA polymerase II and transcription by promoting the dissociation of one histone H2A-H2B dimer from the nucleosome, then subsequently promotes the reestablishment of the nucleosome following the passage of RNA polymerase II.</text>
</comment>
<dbReference type="SMART" id="SM01285">
    <property type="entry name" value="FACT-Spt16_Nlob"/>
    <property type="match status" value="1"/>
</dbReference>
<dbReference type="FunFam" id="3.90.230.10:FF:000005">
    <property type="entry name" value="FACT complex subunit spt16"/>
    <property type="match status" value="1"/>
</dbReference>
<evidence type="ECO:0000256" key="1">
    <source>
        <dbReference type="ARBA" id="ARBA00010779"/>
    </source>
</evidence>
<dbReference type="Gene3D" id="2.30.29.30">
    <property type="entry name" value="Pleckstrin-homology domain (PH domain)/Phosphotyrosine-binding domain (PTB)"/>
    <property type="match status" value="1"/>
</dbReference>
<feature type="domain" description="FACT complex subunit SPT16 N-terminal lobe" evidence="13">
    <location>
        <begin position="6"/>
        <end position="167"/>
    </location>
</feature>
<evidence type="ECO:0000256" key="12">
    <source>
        <dbReference type="SAM" id="MobiDB-lite"/>
    </source>
</evidence>
<dbReference type="InterPro" id="IPR056595">
    <property type="entry name" value="Fact-SPT16_PH"/>
</dbReference>
<gene>
    <name evidence="16" type="ORF">XA68_14743</name>
</gene>
<dbReference type="InterPro" id="IPR013719">
    <property type="entry name" value="RTT106/SPT16-like_middle_dom"/>
</dbReference>
<dbReference type="Pfam" id="PF21091">
    <property type="entry name" value="SPT16_C"/>
    <property type="match status" value="1"/>
</dbReference>
<dbReference type="InterPro" id="IPR029148">
    <property type="entry name" value="FACT-SPT16_Nlobe"/>
</dbReference>
<dbReference type="SUPFAM" id="SSF55920">
    <property type="entry name" value="Creatinase/aminopeptidase"/>
    <property type="match status" value="1"/>
</dbReference>
<evidence type="ECO:0000256" key="2">
    <source>
        <dbReference type="ARBA" id="ARBA00022454"/>
    </source>
</evidence>
<dbReference type="GO" id="GO:0034728">
    <property type="term" value="P:nucleosome organization"/>
    <property type="evidence" value="ECO:0007669"/>
    <property type="project" value="UniProtKB-ARBA"/>
</dbReference>
<evidence type="ECO:0000256" key="4">
    <source>
        <dbReference type="ARBA" id="ARBA00022763"/>
    </source>
</evidence>
<feature type="region of interest" description="Disordered" evidence="12">
    <location>
        <begin position="940"/>
        <end position="1033"/>
    </location>
</feature>
<reference evidence="16 17" key="1">
    <citation type="journal article" date="2015" name="BMC Genomics">
        <title>Gene expression during zombie ant biting behavior reflects the complexity underlying fungal parasitic behavioral manipulation.</title>
        <authorList>
            <person name="de Bekker C."/>
            <person name="Ohm R.A."/>
            <person name="Loreto R.G."/>
            <person name="Sebastian A."/>
            <person name="Albert I."/>
            <person name="Merrow M."/>
            <person name="Brachmann A."/>
            <person name="Hughes D.P."/>
        </authorList>
    </citation>
    <scope>NUCLEOTIDE SEQUENCE [LARGE SCALE GENOMIC DNA]</scope>
    <source>
        <strain evidence="16 17">SC16a</strain>
    </source>
</reference>
<keyword evidence="6" id="KW-0175">Coiled coil</keyword>
<dbReference type="Pfam" id="PF24824">
    <property type="entry name" value="PH_SPT16"/>
    <property type="match status" value="1"/>
</dbReference>
<dbReference type="FunFam" id="3.40.350.10:FF:000006">
    <property type="entry name" value="FACT complex subunit SPT16"/>
    <property type="match status" value="1"/>
</dbReference>
<dbReference type="Pfam" id="PF08512">
    <property type="entry name" value="Rttp106-like_middle"/>
    <property type="match status" value="1"/>
</dbReference>
<dbReference type="Gene3D" id="3.40.350.10">
    <property type="entry name" value="Creatinase/prolidase N-terminal domain"/>
    <property type="match status" value="1"/>
</dbReference>
<dbReference type="Pfam" id="PF14826">
    <property type="entry name" value="FACT-Spt16_Nlob"/>
    <property type="match status" value="1"/>
</dbReference>
<dbReference type="PANTHER" id="PTHR13980">
    <property type="entry name" value="CDC68 RELATED"/>
    <property type="match status" value="1"/>
</dbReference>
<evidence type="ECO:0000259" key="15">
    <source>
        <dbReference type="SMART" id="SM01287"/>
    </source>
</evidence>
<evidence type="ECO:0000256" key="7">
    <source>
        <dbReference type="ARBA" id="ARBA00023163"/>
    </source>
</evidence>
<comment type="caution">
    <text evidence="16">The sequence shown here is derived from an EMBL/GenBank/DDBJ whole genome shotgun (WGS) entry which is preliminary data.</text>
</comment>
<comment type="subcellular location">
    <subcellularLocation>
        <location evidence="11">Nucleus</location>
    </subcellularLocation>
    <subcellularLocation>
        <location evidence="11">Chromosome</location>
    </subcellularLocation>
</comment>
<dbReference type="InterPro" id="IPR011993">
    <property type="entry name" value="PH-like_dom_sf"/>
</dbReference>
<dbReference type="Proteomes" id="UP000037136">
    <property type="component" value="Unassembled WGS sequence"/>
</dbReference>
<keyword evidence="3 11" id="KW-0235">DNA replication</keyword>
<feature type="compositionally biased region" description="Basic and acidic residues" evidence="12">
    <location>
        <begin position="452"/>
        <end position="462"/>
    </location>
</feature>
<keyword evidence="7 11" id="KW-0804">Transcription</keyword>
<evidence type="ECO:0000256" key="6">
    <source>
        <dbReference type="ARBA" id="ARBA00023054"/>
    </source>
</evidence>
<sequence>MPEIKIDSKLFQERISHFATAWKNDLRSKDGLFGGATSILIMMGKVEEIPELHKNNALHFWLLGYEFPTTLMLFTVDTLFILTTQKKVKHLDQLKGGRFPIQVLVRGKDAAENEKLFVSIAEKIKAAGDKVGIIAKDTSKGPFVDEWKKVFSEQCKGIDEVDISPALSMHAFSVKDENELRAMRTASKACVALMTPYFLDEMSNILDAEKKVTHATLAERVDKKLDDEKFWQTVQLPSKGKLPNDFDSVQLDWILGPSIQSGGKYDLRFGADPNNDNLHAGIIIAALGLRYKSYCSTIARTYLVDPNKSQESNYKLLYFIHNTILKEIRDGMAAKDVYAKALGIVKSKKPDMEKHLLKNVGWGVGLEKKDPTLILNAKNTRTLKDGMTLIIQTGFQDIENPQPQDKSSKIYSLVLTDTVRVTNSEPVVFTAEAPTSADANSFFFKDDEEAEPAPKKEKKDSRVGAVATKNITSTRLRSERATQVDDDAEKKRREHQKELAAKKQREGLARFAESTGGQNGGEVKKFKRFDSYKRDDQFPPKIKNLEVVVDTKNNTVVLPIMGRPVPFHINTIKNASKSDENDFAFLRINFLSPGQGVGRKDDQPFEDASAHFVRSLTFRSTDGDRYSEIASQISNMKRDAVKREQEKKDMEDVVEQDKLTEIRNRRPAVLDNVYIRPAMEGKRVPGKVEIHQNGIRYQSPLNAQHRVDVLFSNVRHLFFQPCQHEMIVIIHIHLKTPIIVGNKKKTKDVQFYREAIDIQFDETGNRKRKYRYGDEDEFEAEQEERRRRADLDRLFQGFAQKIAEAGRNEGIEVDMPIRDLGFHGVPFRSNVFVQPTTDCLMQVVEPPFMVLTIEDVELAHLERVQFGLKNFDMVFVFKDFARAPYHINTIPVEFLDQVKDFLDSSDIAFTEGPLNLNWAAIMKTVTADTHQFFADGGWAFLQPDSDESGGEQESDEESAFEMDDDELDEATESSEEGSDFGSNASDDDDDDDAELDSDEEGEDWDQLEKKAKKRDRESGLDDEDGGSKKKRRR</sequence>
<dbReference type="AlphaFoldDB" id="A0A2A9P8W1"/>
<dbReference type="Pfam" id="PF00557">
    <property type="entry name" value="Peptidase_M24"/>
    <property type="match status" value="1"/>
</dbReference>
<dbReference type="InterPro" id="IPR029149">
    <property type="entry name" value="Creatin/AminoP/Spt16_N"/>
</dbReference>
<dbReference type="PANTHER" id="PTHR13980:SF15">
    <property type="entry name" value="FACT COMPLEX SUBUNIT SPT16"/>
    <property type="match status" value="1"/>
</dbReference>
<dbReference type="Gene3D" id="2.30.29.210">
    <property type="entry name" value="FACT complex subunit Spt16p/Cdc68p"/>
    <property type="match status" value="1"/>
</dbReference>
<dbReference type="InterPro" id="IPR040258">
    <property type="entry name" value="Spt16"/>
</dbReference>